<protein>
    <submittedName>
        <fullName evidence="1">Uncharacterized protein</fullName>
    </submittedName>
</protein>
<evidence type="ECO:0000313" key="1">
    <source>
        <dbReference type="EMBL" id="KAL2336582.1"/>
    </source>
</evidence>
<gene>
    <name evidence="1" type="ORF">Fmac_011028</name>
</gene>
<accession>A0ABD1MLA1</accession>
<evidence type="ECO:0000313" key="2">
    <source>
        <dbReference type="Proteomes" id="UP001603857"/>
    </source>
</evidence>
<dbReference type="EMBL" id="JBGMDY010000004">
    <property type="protein sequence ID" value="KAL2336582.1"/>
    <property type="molecule type" value="Genomic_DNA"/>
</dbReference>
<dbReference type="Proteomes" id="UP001603857">
    <property type="component" value="Unassembled WGS sequence"/>
</dbReference>
<proteinExistence type="predicted"/>
<sequence>MSCSFFHSESLLFVASKLSSLVHVFDAKCGDSSSINFDVFANGSYVHIIKLGDARVRDSISSLQVNYDTSIEDVVFPPSRRMVATTDENSVKL</sequence>
<organism evidence="1 2">
    <name type="scientific">Flemingia macrophylla</name>
    <dbReference type="NCBI Taxonomy" id="520843"/>
    <lineage>
        <taxon>Eukaryota</taxon>
        <taxon>Viridiplantae</taxon>
        <taxon>Streptophyta</taxon>
        <taxon>Embryophyta</taxon>
        <taxon>Tracheophyta</taxon>
        <taxon>Spermatophyta</taxon>
        <taxon>Magnoliopsida</taxon>
        <taxon>eudicotyledons</taxon>
        <taxon>Gunneridae</taxon>
        <taxon>Pentapetalae</taxon>
        <taxon>rosids</taxon>
        <taxon>fabids</taxon>
        <taxon>Fabales</taxon>
        <taxon>Fabaceae</taxon>
        <taxon>Papilionoideae</taxon>
        <taxon>50 kb inversion clade</taxon>
        <taxon>NPAAA clade</taxon>
        <taxon>indigoferoid/millettioid clade</taxon>
        <taxon>Phaseoleae</taxon>
        <taxon>Flemingia</taxon>
    </lineage>
</organism>
<reference evidence="1 2" key="1">
    <citation type="submission" date="2024-08" db="EMBL/GenBank/DDBJ databases">
        <title>Insights into the chromosomal genome structure of Flemingia macrophylla.</title>
        <authorList>
            <person name="Ding Y."/>
            <person name="Zhao Y."/>
            <person name="Bi W."/>
            <person name="Wu M."/>
            <person name="Zhao G."/>
            <person name="Gong Y."/>
            <person name="Li W."/>
            <person name="Zhang P."/>
        </authorList>
    </citation>
    <scope>NUCLEOTIDE SEQUENCE [LARGE SCALE GENOMIC DNA]</scope>
    <source>
        <strain evidence="1">DYQJB</strain>
        <tissue evidence="1">Leaf</tissue>
    </source>
</reference>
<keyword evidence="2" id="KW-1185">Reference proteome</keyword>
<name>A0ABD1MLA1_9FABA</name>
<dbReference type="AlphaFoldDB" id="A0ABD1MLA1"/>
<comment type="caution">
    <text evidence="1">The sequence shown here is derived from an EMBL/GenBank/DDBJ whole genome shotgun (WGS) entry which is preliminary data.</text>
</comment>